<dbReference type="EMBL" id="JANEYT010000001">
    <property type="protein sequence ID" value="MCQ1056614.1"/>
    <property type="molecule type" value="Genomic_DNA"/>
</dbReference>
<evidence type="ECO:0008006" key="3">
    <source>
        <dbReference type="Google" id="ProtNLM"/>
    </source>
</evidence>
<evidence type="ECO:0000313" key="2">
    <source>
        <dbReference type="Proteomes" id="UP001524460"/>
    </source>
</evidence>
<keyword evidence="2" id="KW-1185">Reference proteome</keyword>
<evidence type="ECO:0000313" key="1">
    <source>
        <dbReference type="EMBL" id="MCQ1056614.1"/>
    </source>
</evidence>
<dbReference type="Proteomes" id="UP001524460">
    <property type="component" value="Unassembled WGS sequence"/>
</dbReference>
<accession>A0ABT1MW69</accession>
<protein>
    <recommendedName>
        <fullName evidence="3">Secreted peptide</fullName>
    </recommendedName>
</protein>
<proteinExistence type="predicted"/>
<sequence>MAAVAAFAMLVIAIIAAVVGVHCRTISAVITVKHALVMNTVMSSALGRRCSRVCMMA</sequence>
<reference evidence="1 2" key="1">
    <citation type="submission" date="2022-07" db="EMBL/GenBank/DDBJ databases">
        <title>Photobacterium pectinilyticum sp. nov., a marine bacterium isolated from surface seawater of Qingdao offshore.</title>
        <authorList>
            <person name="Wang X."/>
        </authorList>
    </citation>
    <scope>NUCLEOTIDE SEQUENCE [LARGE SCALE GENOMIC DNA]</scope>
    <source>
        <strain evidence="1 2">ZSDE20</strain>
    </source>
</reference>
<organism evidence="1 2">
    <name type="scientific">Photobacterium pectinilyticum</name>
    <dbReference type="NCBI Taxonomy" id="2906793"/>
    <lineage>
        <taxon>Bacteria</taxon>
        <taxon>Pseudomonadati</taxon>
        <taxon>Pseudomonadota</taxon>
        <taxon>Gammaproteobacteria</taxon>
        <taxon>Vibrionales</taxon>
        <taxon>Vibrionaceae</taxon>
        <taxon>Photobacterium</taxon>
    </lineage>
</organism>
<comment type="caution">
    <text evidence="1">The sequence shown here is derived from an EMBL/GenBank/DDBJ whole genome shotgun (WGS) entry which is preliminary data.</text>
</comment>
<dbReference type="RefSeq" id="WP_255040202.1">
    <property type="nucleotide sequence ID" value="NZ_JANEYT010000001.1"/>
</dbReference>
<gene>
    <name evidence="1" type="ORF">NHN17_00855</name>
</gene>
<name>A0ABT1MW69_9GAMM</name>